<keyword evidence="3" id="KW-0677">Repeat</keyword>
<evidence type="ECO:0000256" key="5">
    <source>
        <dbReference type="ARBA" id="ARBA00070588"/>
    </source>
</evidence>
<dbReference type="Gene3D" id="3.30.1340.30">
    <property type="match status" value="1"/>
</dbReference>
<proteinExistence type="predicted"/>
<evidence type="ECO:0000256" key="2">
    <source>
        <dbReference type="ARBA" id="ARBA00022729"/>
    </source>
</evidence>
<dbReference type="PROSITE" id="PS50914">
    <property type="entry name" value="BON"/>
    <property type="match status" value="1"/>
</dbReference>
<feature type="domain" description="BON" evidence="6">
    <location>
        <begin position="59"/>
        <end position="127"/>
    </location>
</feature>
<keyword evidence="4" id="KW-0574">Periplasm</keyword>
<dbReference type="SMART" id="SM00749">
    <property type="entry name" value="BON"/>
    <property type="match status" value="1"/>
</dbReference>
<dbReference type="EMBL" id="LS423452">
    <property type="protein sequence ID" value="SPS05492.1"/>
    <property type="molecule type" value="Genomic_DNA"/>
</dbReference>
<protein>
    <recommendedName>
        <fullName evidence="5">Osmotically-inducible protein Y</fullName>
    </recommendedName>
</protein>
<dbReference type="InterPro" id="IPR014004">
    <property type="entry name" value="Transpt-assoc_nodulatn_dom_bac"/>
</dbReference>
<evidence type="ECO:0000313" key="7">
    <source>
        <dbReference type="EMBL" id="SPS05492.1"/>
    </source>
</evidence>
<gene>
    <name evidence="7" type="ORF">NITFAB_1082</name>
</gene>
<dbReference type="InterPro" id="IPR051686">
    <property type="entry name" value="Lipoprotein_DolP"/>
</dbReference>
<organism evidence="7">
    <name type="scientific">Candidatus Nitrotoga fabula</name>
    <dbReference type="NCBI Taxonomy" id="2182327"/>
    <lineage>
        <taxon>Bacteria</taxon>
        <taxon>Pseudomonadati</taxon>
        <taxon>Pseudomonadota</taxon>
        <taxon>Betaproteobacteria</taxon>
        <taxon>Nitrosomonadales</taxon>
        <taxon>Gallionellaceae</taxon>
        <taxon>Candidatus Nitrotoga</taxon>
    </lineage>
</organism>
<dbReference type="GO" id="GO:0042597">
    <property type="term" value="C:periplasmic space"/>
    <property type="evidence" value="ECO:0007669"/>
    <property type="project" value="UniProtKB-SubCell"/>
</dbReference>
<dbReference type="FunFam" id="3.30.1340.30:FF:000001">
    <property type="entry name" value="Molecular chaperone OsmY"/>
    <property type="match status" value="1"/>
</dbReference>
<evidence type="ECO:0000256" key="1">
    <source>
        <dbReference type="ARBA" id="ARBA00004418"/>
    </source>
</evidence>
<sequence>MNIVENLKLISVSTLLALGLSACEKPGPAESVGKKIDTVTNEAGEKMGETTEKITAAVNDAEITTKVKAAIFAEPGLKTLQISVDTDKGVVTLSGSVDSEENSDRAESLAGAVAGVKDVENRLVLKPAK</sequence>
<evidence type="ECO:0000259" key="6">
    <source>
        <dbReference type="PROSITE" id="PS50914"/>
    </source>
</evidence>
<name>A0A2X0R6B5_9PROT</name>
<comment type="subcellular location">
    <subcellularLocation>
        <location evidence="1">Periplasm</location>
    </subcellularLocation>
</comment>
<reference evidence="7" key="1">
    <citation type="submission" date="2018-05" db="EMBL/GenBank/DDBJ databases">
        <authorList>
            <person name="Lanie J.A."/>
            <person name="Ng W.-L."/>
            <person name="Kazmierczak K.M."/>
            <person name="Andrzejewski T.M."/>
            <person name="Davidsen T.M."/>
            <person name="Wayne K.J."/>
            <person name="Tettelin H."/>
            <person name="Glass J.I."/>
            <person name="Rusch D."/>
            <person name="Podicherti R."/>
            <person name="Tsui H.-C.T."/>
            <person name="Winkler M.E."/>
        </authorList>
    </citation>
    <scope>NUCLEOTIDE SEQUENCE</scope>
    <source>
        <strain evidence="7">KNB</strain>
    </source>
</reference>
<evidence type="ECO:0000256" key="4">
    <source>
        <dbReference type="ARBA" id="ARBA00022764"/>
    </source>
</evidence>
<evidence type="ECO:0000256" key="3">
    <source>
        <dbReference type="ARBA" id="ARBA00022737"/>
    </source>
</evidence>
<accession>A0A2X0R6B5</accession>
<dbReference type="PANTHER" id="PTHR34606:SF16">
    <property type="entry name" value="BON DOMAIN-CONTAINING PROTEIN"/>
    <property type="match status" value="1"/>
</dbReference>
<dbReference type="Pfam" id="PF04972">
    <property type="entry name" value="BON"/>
    <property type="match status" value="1"/>
</dbReference>
<dbReference type="AlphaFoldDB" id="A0A2X0R6B5"/>
<keyword evidence="2" id="KW-0732">Signal</keyword>
<dbReference type="PANTHER" id="PTHR34606">
    <property type="entry name" value="BON DOMAIN-CONTAINING PROTEIN"/>
    <property type="match status" value="1"/>
</dbReference>
<dbReference type="InterPro" id="IPR007055">
    <property type="entry name" value="BON_dom"/>
</dbReference>